<name>A0A6A4J3D7_APOLU</name>
<sequence>MSALKRQQVHLQKLGPAESGELSVSGIRPTSLQMHTLAKRMTIFGITPKEAMEEYSGQGFDFKQLEVAFAKICTDYLSDYQLETAYKSLEFCCRMIYEVGPESRRVKKNTGEKVWEFVFCYMNEPGTSSAEAKATVQTKVLYVSTFKSDNATAVVEQADDYLSINVKQAGMLAVRVFSRVAQLGVRQNPKVYMLTPHAAAVFTKDQISTLCAHVGWEIEDGIKYINNSCQSGSQYFSENDMKMEIAIVAAVNAVKGLCDHTLRDSIIAKTIKQCVHNKHHFSMPLMLRIAEFASGGLPEGFDPEKILRDFEGVKINKRAAIKGAAETAITIGTEDTSIAFKGTLDDYLKNMEDIYTKHSLSYLNATDQGMKRQILDTAKSFGVDLDESMDANKERLRVLYNKSHPRTIPRI</sequence>
<accession>A0A6A4J3D7</accession>
<evidence type="ECO:0000313" key="1">
    <source>
        <dbReference type="EMBL" id="KAF6207342.1"/>
    </source>
</evidence>
<comment type="caution">
    <text evidence="1">The sequence shown here is derived from an EMBL/GenBank/DDBJ whole genome shotgun (WGS) entry which is preliminary data.</text>
</comment>
<dbReference type="Proteomes" id="UP000466442">
    <property type="component" value="Unassembled WGS sequence"/>
</dbReference>
<organism evidence="1 2">
    <name type="scientific">Apolygus lucorum</name>
    <name type="common">Small green plant bug</name>
    <name type="synonym">Lygocoris lucorum</name>
    <dbReference type="NCBI Taxonomy" id="248454"/>
    <lineage>
        <taxon>Eukaryota</taxon>
        <taxon>Metazoa</taxon>
        <taxon>Ecdysozoa</taxon>
        <taxon>Arthropoda</taxon>
        <taxon>Hexapoda</taxon>
        <taxon>Insecta</taxon>
        <taxon>Pterygota</taxon>
        <taxon>Neoptera</taxon>
        <taxon>Paraneoptera</taxon>
        <taxon>Hemiptera</taxon>
        <taxon>Heteroptera</taxon>
        <taxon>Panheteroptera</taxon>
        <taxon>Cimicomorpha</taxon>
        <taxon>Miridae</taxon>
        <taxon>Mirini</taxon>
        <taxon>Apolygus</taxon>
    </lineage>
</organism>
<keyword evidence="2" id="KW-1185">Reference proteome</keyword>
<gene>
    <name evidence="1" type="ORF">GE061_018583</name>
</gene>
<dbReference type="EMBL" id="WIXP02000008">
    <property type="protein sequence ID" value="KAF6207342.1"/>
    <property type="molecule type" value="Genomic_DNA"/>
</dbReference>
<dbReference type="AlphaFoldDB" id="A0A6A4J3D7"/>
<dbReference type="OrthoDB" id="7836314at2759"/>
<protein>
    <submittedName>
        <fullName evidence="1">Uncharacterized protein</fullName>
    </submittedName>
</protein>
<evidence type="ECO:0000313" key="2">
    <source>
        <dbReference type="Proteomes" id="UP000466442"/>
    </source>
</evidence>
<reference evidence="1" key="1">
    <citation type="journal article" date="2021" name="Mol. Ecol. Resour.">
        <title>Apolygus lucorum genome provides insights into omnivorousness and mesophyll feeding.</title>
        <authorList>
            <person name="Liu Y."/>
            <person name="Liu H."/>
            <person name="Wang H."/>
            <person name="Huang T."/>
            <person name="Liu B."/>
            <person name="Yang B."/>
            <person name="Yin L."/>
            <person name="Li B."/>
            <person name="Zhang Y."/>
            <person name="Zhang S."/>
            <person name="Jiang F."/>
            <person name="Zhang X."/>
            <person name="Ren Y."/>
            <person name="Wang B."/>
            <person name="Wang S."/>
            <person name="Lu Y."/>
            <person name="Wu K."/>
            <person name="Fan W."/>
            <person name="Wang G."/>
        </authorList>
    </citation>
    <scope>NUCLEOTIDE SEQUENCE</scope>
    <source>
        <strain evidence="1">12Hb</strain>
    </source>
</reference>
<proteinExistence type="predicted"/>